<dbReference type="Proteomes" id="UP000032458">
    <property type="component" value="Unassembled WGS sequence"/>
</dbReference>
<comment type="caution">
    <text evidence="1">The sequence shown here is derived from an EMBL/GenBank/DDBJ whole genome shotgun (WGS) entry which is preliminary data.</text>
</comment>
<dbReference type="PATRIC" id="fig|1240678.4.peg.3700"/>
<evidence type="ECO:0000313" key="2">
    <source>
        <dbReference type="Proteomes" id="UP000032458"/>
    </source>
</evidence>
<protein>
    <submittedName>
        <fullName evidence="1">Uncharacterized protein</fullName>
    </submittedName>
</protein>
<organism evidence="1 2">
    <name type="scientific">Streptomyces natalensis ATCC 27448</name>
    <dbReference type="NCBI Taxonomy" id="1240678"/>
    <lineage>
        <taxon>Bacteria</taxon>
        <taxon>Bacillati</taxon>
        <taxon>Actinomycetota</taxon>
        <taxon>Actinomycetes</taxon>
        <taxon>Kitasatosporales</taxon>
        <taxon>Streptomycetaceae</taxon>
        <taxon>Streptomyces</taxon>
    </lineage>
</organism>
<proteinExistence type="predicted"/>
<sequence>MNDLPPDLSRLRTLETWLQLTLDRVRQQIVVAEQRAAQQQRAIPPPPPDWVLQLSIGGEGRPIAVHAGGCPSAGRRARPVSRDQAMRALTEGLEPCALCRPDTELGIL</sequence>
<dbReference type="RefSeq" id="WP_030064743.1">
    <property type="nucleotide sequence ID" value="NZ_JRKI01000026.1"/>
</dbReference>
<reference evidence="1 2" key="1">
    <citation type="submission" date="2014-09" db="EMBL/GenBank/DDBJ databases">
        <title>Draft genome sequence of Streptomyces natalensis ATCC 27448, producer of the antifungal pimaricin.</title>
        <authorList>
            <person name="Mendes M.V."/>
            <person name="Beites T."/>
            <person name="Pires S."/>
            <person name="Santos C.L."/>
            <person name="Moradas-Ferreira P."/>
        </authorList>
    </citation>
    <scope>NUCLEOTIDE SEQUENCE [LARGE SCALE GENOMIC DNA]</scope>
    <source>
        <strain evidence="1 2">ATCC 27448</strain>
    </source>
</reference>
<dbReference type="EMBL" id="JRKI01000026">
    <property type="protein sequence ID" value="KIZ16810.1"/>
    <property type="molecule type" value="Genomic_DNA"/>
</dbReference>
<dbReference type="AlphaFoldDB" id="A0A0D7CLU5"/>
<accession>A0A0D7CLU5</accession>
<name>A0A0D7CLU5_9ACTN</name>
<dbReference type="Pfam" id="PF19746">
    <property type="entry name" value="DUF6233"/>
    <property type="match status" value="1"/>
</dbReference>
<dbReference type="InterPro" id="IPR046200">
    <property type="entry name" value="DUF6233"/>
</dbReference>
<gene>
    <name evidence="1" type="ORF">SNA_17560</name>
</gene>
<keyword evidence="2" id="KW-1185">Reference proteome</keyword>
<evidence type="ECO:0000313" key="1">
    <source>
        <dbReference type="EMBL" id="KIZ16810.1"/>
    </source>
</evidence>